<dbReference type="GO" id="GO:0006974">
    <property type="term" value="P:DNA damage response"/>
    <property type="evidence" value="ECO:0007669"/>
    <property type="project" value="TreeGrafter"/>
</dbReference>
<dbReference type="Gene3D" id="3.30.110.170">
    <property type="entry name" value="Protein of unknown function (DUF541), domain 1"/>
    <property type="match status" value="1"/>
</dbReference>
<proteinExistence type="predicted"/>
<reference evidence="3" key="1">
    <citation type="journal article" date="2020" name="mSystems">
        <title>Genome- and Community-Level Interaction Insights into Carbon Utilization and Element Cycling Functions of Hydrothermarchaeota in Hydrothermal Sediment.</title>
        <authorList>
            <person name="Zhou Z."/>
            <person name="Liu Y."/>
            <person name="Xu W."/>
            <person name="Pan J."/>
            <person name="Luo Z.H."/>
            <person name="Li M."/>
        </authorList>
    </citation>
    <scope>NUCLEOTIDE SEQUENCE [LARGE SCALE GENOMIC DNA]</scope>
    <source>
        <strain evidence="3">SpSt-143</strain>
    </source>
</reference>
<sequence>MRHVYAALSCMLLSFASQAQVVRLGSEELGVPTITVQGEGLVRVLPDKATVRFAVVTRDANPERARQRNEEAARNALNALRALGIEERNLFLEALTLQPVREYDPQRQRWEERGYEVQRQVRAELTQLDLLPEAVMRVVQQGANRLLGVHYDVSTRAQVQMKALQEAVRNAQDKARQMLAVLGKDVGDPIRIHEQSLEFPRPMWTEAAMLRTTAADATPEAYAAGEIEVRARVEVIFALR</sequence>
<evidence type="ECO:0000256" key="2">
    <source>
        <dbReference type="SAM" id="SignalP"/>
    </source>
</evidence>
<feature type="signal peptide" evidence="2">
    <location>
        <begin position="1"/>
        <end position="19"/>
    </location>
</feature>
<dbReference type="Gene3D" id="3.30.70.2970">
    <property type="entry name" value="Protein of unknown function (DUF541), domain 2"/>
    <property type="match status" value="1"/>
</dbReference>
<feature type="coiled-coil region" evidence="1">
    <location>
        <begin position="154"/>
        <end position="181"/>
    </location>
</feature>
<name>A0A7V2B120_RHOMR</name>
<feature type="chain" id="PRO_5031398164" evidence="2">
    <location>
        <begin position="20"/>
        <end position="240"/>
    </location>
</feature>
<dbReference type="InterPro" id="IPR052022">
    <property type="entry name" value="26kDa_periplasmic_antigen"/>
</dbReference>
<dbReference type="EMBL" id="DSGB01000005">
    <property type="protein sequence ID" value="HER96265.1"/>
    <property type="molecule type" value="Genomic_DNA"/>
</dbReference>
<dbReference type="InterPro" id="IPR007497">
    <property type="entry name" value="SIMPL/DUF541"/>
</dbReference>
<organism evidence="3">
    <name type="scientific">Rhodothermus marinus</name>
    <name type="common">Rhodothermus obamensis</name>
    <dbReference type="NCBI Taxonomy" id="29549"/>
    <lineage>
        <taxon>Bacteria</taxon>
        <taxon>Pseudomonadati</taxon>
        <taxon>Rhodothermota</taxon>
        <taxon>Rhodothermia</taxon>
        <taxon>Rhodothermales</taxon>
        <taxon>Rhodothermaceae</taxon>
        <taxon>Rhodothermus</taxon>
    </lineage>
</organism>
<evidence type="ECO:0000313" key="3">
    <source>
        <dbReference type="EMBL" id="HER96265.1"/>
    </source>
</evidence>
<gene>
    <name evidence="3" type="ORF">ENO59_07080</name>
</gene>
<dbReference type="PANTHER" id="PTHR34387">
    <property type="entry name" value="SLR1258 PROTEIN"/>
    <property type="match status" value="1"/>
</dbReference>
<keyword evidence="1" id="KW-0175">Coiled coil</keyword>
<keyword evidence="2" id="KW-0732">Signal</keyword>
<dbReference type="PANTHER" id="PTHR34387:SF1">
    <property type="entry name" value="PERIPLASMIC IMMUNOGENIC PROTEIN"/>
    <property type="match status" value="1"/>
</dbReference>
<dbReference type="Pfam" id="PF04402">
    <property type="entry name" value="SIMPL"/>
    <property type="match status" value="1"/>
</dbReference>
<dbReference type="AlphaFoldDB" id="A0A7V2B120"/>
<accession>A0A7V2B120</accession>
<comment type="caution">
    <text evidence="3">The sequence shown here is derived from an EMBL/GenBank/DDBJ whole genome shotgun (WGS) entry which is preliminary data.</text>
</comment>
<evidence type="ECO:0000256" key="1">
    <source>
        <dbReference type="SAM" id="Coils"/>
    </source>
</evidence>
<protein>
    <submittedName>
        <fullName evidence="3">DUF541 domain-containing protein</fullName>
    </submittedName>
</protein>